<name>A0A3N4I6C6_ASCIM</name>
<dbReference type="InterPro" id="IPR035979">
    <property type="entry name" value="RBD_domain_sf"/>
</dbReference>
<feature type="domain" description="RRM" evidence="3">
    <location>
        <begin position="92"/>
        <end position="172"/>
    </location>
</feature>
<dbReference type="CDD" id="cd12246">
    <property type="entry name" value="RRM1_U1A_like"/>
    <property type="match status" value="1"/>
</dbReference>
<protein>
    <submittedName>
        <fullName evidence="4">RNA-binding domain-containing protein</fullName>
    </submittedName>
</protein>
<evidence type="ECO:0000256" key="2">
    <source>
        <dbReference type="SAM" id="MobiDB-lite"/>
    </source>
</evidence>
<feature type="compositionally biased region" description="Pro residues" evidence="2">
    <location>
        <begin position="78"/>
        <end position="91"/>
    </location>
</feature>
<keyword evidence="1" id="KW-0694">RNA-binding</keyword>
<dbReference type="Proteomes" id="UP000275078">
    <property type="component" value="Unassembled WGS sequence"/>
</dbReference>
<dbReference type="InterPro" id="IPR000504">
    <property type="entry name" value="RRM_dom"/>
</dbReference>
<dbReference type="OrthoDB" id="277802at2759"/>
<dbReference type="Pfam" id="PF00076">
    <property type="entry name" value="RRM_1"/>
    <property type="match status" value="1"/>
</dbReference>
<organism evidence="4 5">
    <name type="scientific">Ascobolus immersus RN42</name>
    <dbReference type="NCBI Taxonomy" id="1160509"/>
    <lineage>
        <taxon>Eukaryota</taxon>
        <taxon>Fungi</taxon>
        <taxon>Dikarya</taxon>
        <taxon>Ascomycota</taxon>
        <taxon>Pezizomycotina</taxon>
        <taxon>Pezizomycetes</taxon>
        <taxon>Pezizales</taxon>
        <taxon>Ascobolaceae</taxon>
        <taxon>Ascobolus</taxon>
    </lineage>
</organism>
<feature type="region of interest" description="Disordered" evidence="2">
    <location>
        <begin position="202"/>
        <end position="277"/>
    </location>
</feature>
<proteinExistence type="predicted"/>
<feature type="compositionally biased region" description="Acidic residues" evidence="2">
    <location>
        <begin position="261"/>
        <end position="277"/>
    </location>
</feature>
<dbReference type="STRING" id="1160509.A0A3N4I6C6"/>
<dbReference type="Gene3D" id="3.30.70.330">
    <property type="match status" value="1"/>
</dbReference>
<dbReference type="InterPro" id="IPR012677">
    <property type="entry name" value="Nucleotide-bd_a/b_plait_sf"/>
</dbReference>
<evidence type="ECO:0000313" key="4">
    <source>
        <dbReference type="EMBL" id="RPA81645.1"/>
    </source>
</evidence>
<keyword evidence="5" id="KW-1185">Reference proteome</keyword>
<sequence>MRLQLGSPKTATPRDHKTWRNLPEATLEAAILASPTPTRNFTISSSPPTPPKPITNITKKNPPFTFPLPAKRLNATPGPAPPTLPAGPPPNQTLYVSNLPSKKPPKPQLRTLLYTLFSTYGPVLDVVALRTSKMRGQAHIVFRDIAAATQAMRALNGVNFLGNDLKITYAKGRSNVISHLLGTYIPPSKPLAEQPKTAFVALPGSAPTAPPTVPAGPPPSLPTIPTGPPPSLPAPPTAPPVASPPSSGLPQTAGVKRPREEDDEDEEDEGEMEMDED</sequence>
<gene>
    <name evidence="4" type="ORF">BJ508DRAFT_361814</name>
</gene>
<evidence type="ECO:0000313" key="5">
    <source>
        <dbReference type="Proteomes" id="UP000275078"/>
    </source>
</evidence>
<dbReference type="SMART" id="SM00360">
    <property type="entry name" value="RRM"/>
    <property type="match status" value="1"/>
</dbReference>
<dbReference type="EMBL" id="ML119678">
    <property type="protein sequence ID" value="RPA81645.1"/>
    <property type="molecule type" value="Genomic_DNA"/>
</dbReference>
<feature type="region of interest" description="Disordered" evidence="2">
    <location>
        <begin position="32"/>
        <end position="57"/>
    </location>
</feature>
<evidence type="ECO:0000256" key="1">
    <source>
        <dbReference type="PROSITE-ProRule" id="PRU00176"/>
    </source>
</evidence>
<feature type="region of interest" description="Disordered" evidence="2">
    <location>
        <begin position="70"/>
        <end position="94"/>
    </location>
</feature>
<dbReference type="PROSITE" id="PS50102">
    <property type="entry name" value="RRM"/>
    <property type="match status" value="1"/>
</dbReference>
<reference evidence="4 5" key="1">
    <citation type="journal article" date="2018" name="Nat. Ecol. Evol.">
        <title>Pezizomycetes genomes reveal the molecular basis of ectomycorrhizal truffle lifestyle.</title>
        <authorList>
            <person name="Murat C."/>
            <person name="Payen T."/>
            <person name="Noel B."/>
            <person name="Kuo A."/>
            <person name="Morin E."/>
            <person name="Chen J."/>
            <person name="Kohler A."/>
            <person name="Krizsan K."/>
            <person name="Balestrini R."/>
            <person name="Da Silva C."/>
            <person name="Montanini B."/>
            <person name="Hainaut M."/>
            <person name="Levati E."/>
            <person name="Barry K.W."/>
            <person name="Belfiori B."/>
            <person name="Cichocki N."/>
            <person name="Clum A."/>
            <person name="Dockter R.B."/>
            <person name="Fauchery L."/>
            <person name="Guy J."/>
            <person name="Iotti M."/>
            <person name="Le Tacon F."/>
            <person name="Lindquist E.A."/>
            <person name="Lipzen A."/>
            <person name="Malagnac F."/>
            <person name="Mello A."/>
            <person name="Molinier V."/>
            <person name="Miyauchi S."/>
            <person name="Poulain J."/>
            <person name="Riccioni C."/>
            <person name="Rubini A."/>
            <person name="Sitrit Y."/>
            <person name="Splivallo R."/>
            <person name="Traeger S."/>
            <person name="Wang M."/>
            <person name="Zifcakova L."/>
            <person name="Wipf D."/>
            <person name="Zambonelli A."/>
            <person name="Paolocci F."/>
            <person name="Nowrousian M."/>
            <person name="Ottonello S."/>
            <person name="Baldrian P."/>
            <person name="Spatafora J.W."/>
            <person name="Henrissat B."/>
            <person name="Nagy L.G."/>
            <person name="Aury J.M."/>
            <person name="Wincker P."/>
            <person name="Grigoriev I.V."/>
            <person name="Bonfante P."/>
            <person name="Martin F.M."/>
        </authorList>
    </citation>
    <scope>NUCLEOTIDE SEQUENCE [LARGE SCALE GENOMIC DNA]</scope>
    <source>
        <strain evidence="4 5">RN42</strain>
    </source>
</reference>
<evidence type="ECO:0000259" key="3">
    <source>
        <dbReference type="PROSITE" id="PS50102"/>
    </source>
</evidence>
<dbReference type="AlphaFoldDB" id="A0A3N4I6C6"/>
<accession>A0A3N4I6C6</accession>
<feature type="compositionally biased region" description="Pro residues" evidence="2">
    <location>
        <begin position="208"/>
        <end position="243"/>
    </location>
</feature>
<dbReference type="GO" id="GO:0003723">
    <property type="term" value="F:RNA binding"/>
    <property type="evidence" value="ECO:0007669"/>
    <property type="project" value="UniProtKB-UniRule"/>
</dbReference>
<dbReference type="FunFam" id="3.30.70.330:FF:000039">
    <property type="entry name" value="U1 small nuclear ribonucleoprotein A"/>
    <property type="match status" value="1"/>
</dbReference>
<dbReference type="SUPFAM" id="SSF54928">
    <property type="entry name" value="RNA-binding domain, RBD"/>
    <property type="match status" value="1"/>
</dbReference>